<proteinExistence type="predicted"/>
<protein>
    <submittedName>
        <fullName evidence="1">Uncharacterized protein</fullName>
    </submittedName>
</protein>
<organism evidence="1 2">
    <name type="scientific">Chaetoceros tenuissimus</name>
    <dbReference type="NCBI Taxonomy" id="426638"/>
    <lineage>
        <taxon>Eukaryota</taxon>
        <taxon>Sar</taxon>
        <taxon>Stramenopiles</taxon>
        <taxon>Ochrophyta</taxon>
        <taxon>Bacillariophyta</taxon>
        <taxon>Coscinodiscophyceae</taxon>
        <taxon>Chaetocerotophycidae</taxon>
        <taxon>Chaetocerotales</taxon>
        <taxon>Chaetocerotaceae</taxon>
        <taxon>Chaetoceros</taxon>
    </lineage>
</organism>
<evidence type="ECO:0000313" key="2">
    <source>
        <dbReference type="Proteomes" id="UP001054902"/>
    </source>
</evidence>
<evidence type="ECO:0000313" key="1">
    <source>
        <dbReference type="EMBL" id="GFH61530.1"/>
    </source>
</evidence>
<sequence length="207" mass="23987">MMKDKAVRDYYKAANDGDKEKYLNDKAWRRSKWTQLQQKRRNLVKMEKMERTFEGTSTLFGVCKLKGKQRSKFIKAITNAFPTELNARVVNMSLVTKKCAEKLPDTKNKTKEDAYHLILNSSMKFEFTVTTKFTNLDINNVRIEMEENLFKYFDIASRISFVDTTLHSESVLAQIQDMLESVNDQALKVKALAEKAKIQAFLMGKTS</sequence>
<keyword evidence="2" id="KW-1185">Reference proteome</keyword>
<comment type="caution">
    <text evidence="1">The sequence shown here is derived from an EMBL/GenBank/DDBJ whole genome shotgun (WGS) entry which is preliminary data.</text>
</comment>
<dbReference type="AlphaFoldDB" id="A0AAD3DDS3"/>
<dbReference type="Proteomes" id="UP001054902">
    <property type="component" value="Unassembled WGS sequence"/>
</dbReference>
<name>A0AAD3DDS3_9STRA</name>
<reference evidence="1 2" key="1">
    <citation type="journal article" date="2021" name="Sci. Rep.">
        <title>The genome of the diatom Chaetoceros tenuissimus carries an ancient integrated fragment of an extant virus.</title>
        <authorList>
            <person name="Hongo Y."/>
            <person name="Kimura K."/>
            <person name="Takaki Y."/>
            <person name="Yoshida Y."/>
            <person name="Baba S."/>
            <person name="Kobayashi G."/>
            <person name="Nagasaki K."/>
            <person name="Hano T."/>
            <person name="Tomaru Y."/>
        </authorList>
    </citation>
    <scope>NUCLEOTIDE SEQUENCE [LARGE SCALE GENOMIC DNA]</scope>
    <source>
        <strain evidence="1 2">NIES-3715</strain>
    </source>
</reference>
<accession>A0AAD3DDS3</accession>
<gene>
    <name evidence="1" type="ORF">CTEN210_18006</name>
</gene>
<dbReference type="EMBL" id="BLLK01000074">
    <property type="protein sequence ID" value="GFH61530.1"/>
    <property type="molecule type" value="Genomic_DNA"/>
</dbReference>